<dbReference type="GO" id="GO:0005886">
    <property type="term" value="C:plasma membrane"/>
    <property type="evidence" value="ECO:0007669"/>
    <property type="project" value="UniProtKB-SubCell"/>
</dbReference>
<evidence type="ECO:0000256" key="4">
    <source>
        <dbReference type="ARBA" id="ARBA00022989"/>
    </source>
</evidence>
<evidence type="ECO:0000256" key="5">
    <source>
        <dbReference type="ARBA" id="ARBA00023136"/>
    </source>
</evidence>
<gene>
    <name evidence="7" type="ORF">HII30_05295</name>
</gene>
<dbReference type="RefSeq" id="WP_169503953.1">
    <property type="nucleotide sequence ID" value="NZ_JABBPN010000003.1"/>
</dbReference>
<evidence type="ECO:0000313" key="8">
    <source>
        <dbReference type="Proteomes" id="UP000565468"/>
    </source>
</evidence>
<reference evidence="7 8" key="1">
    <citation type="submission" date="2020-04" db="EMBL/GenBank/DDBJ databases">
        <title>Paenibacillus algicola sp. nov., a novel marine bacterium producing alginate lyase.</title>
        <authorList>
            <person name="Huang H."/>
        </authorList>
    </citation>
    <scope>NUCLEOTIDE SEQUENCE [LARGE SCALE GENOMIC DNA]</scope>
    <source>
        <strain evidence="7 8">L7-75</strain>
    </source>
</reference>
<evidence type="ECO:0000256" key="1">
    <source>
        <dbReference type="ARBA" id="ARBA00004651"/>
    </source>
</evidence>
<feature type="transmembrane region" description="Helical" evidence="6">
    <location>
        <begin position="235"/>
        <end position="254"/>
    </location>
</feature>
<proteinExistence type="predicted"/>
<dbReference type="InterPro" id="IPR019108">
    <property type="entry name" value="Caa3_assmbl_CtaG-rel"/>
</dbReference>
<feature type="transmembrane region" description="Helical" evidence="6">
    <location>
        <begin position="127"/>
        <end position="148"/>
    </location>
</feature>
<keyword evidence="5 6" id="KW-0472">Membrane</keyword>
<feature type="transmembrane region" description="Helical" evidence="6">
    <location>
        <begin position="16"/>
        <end position="39"/>
    </location>
</feature>
<protein>
    <submittedName>
        <fullName evidence="7">Cytochrome c oxidase assembly protein</fullName>
    </submittedName>
</protein>
<keyword evidence="8" id="KW-1185">Reference proteome</keyword>
<dbReference type="Proteomes" id="UP000565468">
    <property type="component" value="Unassembled WGS sequence"/>
</dbReference>
<organism evidence="7 8">
    <name type="scientific">Paenibacillus lemnae</name>
    <dbReference type="NCBI Taxonomy" id="1330551"/>
    <lineage>
        <taxon>Bacteria</taxon>
        <taxon>Bacillati</taxon>
        <taxon>Bacillota</taxon>
        <taxon>Bacilli</taxon>
        <taxon>Bacillales</taxon>
        <taxon>Paenibacillaceae</taxon>
        <taxon>Paenibacillus</taxon>
    </lineage>
</organism>
<evidence type="ECO:0000256" key="2">
    <source>
        <dbReference type="ARBA" id="ARBA00022475"/>
    </source>
</evidence>
<dbReference type="Pfam" id="PF09678">
    <property type="entry name" value="Caa3_CtaG"/>
    <property type="match status" value="1"/>
</dbReference>
<sequence length="271" mass="30060">MAASHQHHTVSQGAGLLYGMPAVLILCLLLIVLYTAAAYDSSRRYRRWPMYRTLLWTLGVLAAGSAVGGPIAYRSHDMFTAHMAGHLLLGMLAPLLMVWSAPVTLLLRTLSVSASRGVTQFLKSRYIVFISHPVTASFLNVGGLWILYSTDLFALMHEHLWIQVLVHVHVFFSGYLFTASIIYIDPVSHRFSYKLRIIVLLMALAWHGILAKHLVGSPPAGVPANEALDGSMLMYYGGDVVHAILITLLCYHWYRSTRPRAAATDISRTVT</sequence>
<dbReference type="EMBL" id="JABBPN010000003">
    <property type="protein sequence ID" value="NMO95204.1"/>
    <property type="molecule type" value="Genomic_DNA"/>
</dbReference>
<accession>A0A848M6I3</accession>
<evidence type="ECO:0000256" key="6">
    <source>
        <dbReference type="SAM" id="Phobius"/>
    </source>
</evidence>
<evidence type="ECO:0000256" key="3">
    <source>
        <dbReference type="ARBA" id="ARBA00022692"/>
    </source>
</evidence>
<comment type="caution">
    <text evidence="7">The sequence shown here is derived from an EMBL/GenBank/DDBJ whole genome shotgun (WGS) entry which is preliminary data.</text>
</comment>
<feature type="transmembrane region" description="Helical" evidence="6">
    <location>
        <begin position="195"/>
        <end position="215"/>
    </location>
</feature>
<comment type="subcellular location">
    <subcellularLocation>
        <location evidence="1">Cell membrane</location>
        <topology evidence="1">Multi-pass membrane protein</topology>
    </subcellularLocation>
</comment>
<keyword evidence="2" id="KW-1003">Cell membrane</keyword>
<dbReference type="AlphaFoldDB" id="A0A848M6I3"/>
<feature type="transmembrane region" description="Helical" evidence="6">
    <location>
        <begin position="85"/>
        <end position="107"/>
    </location>
</feature>
<keyword evidence="4 6" id="KW-1133">Transmembrane helix</keyword>
<feature type="transmembrane region" description="Helical" evidence="6">
    <location>
        <begin position="51"/>
        <end position="73"/>
    </location>
</feature>
<evidence type="ECO:0000313" key="7">
    <source>
        <dbReference type="EMBL" id="NMO95204.1"/>
    </source>
</evidence>
<keyword evidence="3 6" id="KW-0812">Transmembrane</keyword>
<name>A0A848M6I3_PAELE</name>
<feature type="transmembrane region" description="Helical" evidence="6">
    <location>
        <begin position="160"/>
        <end position="183"/>
    </location>
</feature>